<organism evidence="2 3">
    <name type="scientific">Cupriavidus taiwanensis</name>
    <dbReference type="NCBI Taxonomy" id="164546"/>
    <lineage>
        <taxon>Bacteria</taxon>
        <taxon>Pseudomonadati</taxon>
        <taxon>Pseudomonadota</taxon>
        <taxon>Betaproteobacteria</taxon>
        <taxon>Burkholderiales</taxon>
        <taxon>Burkholderiaceae</taxon>
        <taxon>Cupriavidus</taxon>
    </lineage>
</organism>
<keyword evidence="2" id="KW-0614">Plasmid</keyword>
<dbReference type="InterPro" id="IPR011992">
    <property type="entry name" value="EF-hand-dom_pair"/>
</dbReference>
<feature type="chain" id="PRO_5040219086" description="EF-hand domain-containing protein" evidence="1">
    <location>
        <begin position="20"/>
        <end position="99"/>
    </location>
</feature>
<accession>A0A9Q7UZB5</accession>
<dbReference type="RefSeq" id="WP_115713982.1">
    <property type="nucleotide sequence ID" value="NZ_LT984814.1"/>
</dbReference>
<reference evidence="2 3" key="1">
    <citation type="submission" date="2018-01" db="EMBL/GenBank/DDBJ databases">
        <authorList>
            <person name="Clerissi C."/>
        </authorList>
    </citation>
    <scope>NUCLEOTIDE SEQUENCE [LARGE SCALE GENOMIC DNA]</scope>
    <source>
        <strain evidence="2">Cupriavidus taiwanensis SWF 66322</strain>
        <plasmid evidence="3">cbm2636_mp</plasmid>
    </source>
</reference>
<proteinExistence type="predicted"/>
<keyword evidence="1" id="KW-0732">Signal</keyword>
<evidence type="ECO:0000313" key="2">
    <source>
        <dbReference type="EMBL" id="SPD68811.1"/>
    </source>
</evidence>
<evidence type="ECO:0008006" key="4">
    <source>
        <dbReference type="Google" id="ProtNLM"/>
    </source>
</evidence>
<name>A0A9Q7UZB5_9BURK</name>
<evidence type="ECO:0000313" key="3">
    <source>
        <dbReference type="Proteomes" id="UP000254259"/>
    </source>
</evidence>
<geneLocation type="plasmid" evidence="3">
    <name>cbm2636_mp</name>
</geneLocation>
<evidence type="ECO:0000256" key="1">
    <source>
        <dbReference type="SAM" id="SignalP"/>
    </source>
</evidence>
<dbReference type="AlphaFoldDB" id="A0A9Q7UZB5"/>
<protein>
    <recommendedName>
        <fullName evidence="4">EF-hand domain-containing protein</fullName>
    </recommendedName>
</protein>
<dbReference type="SUPFAM" id="SSF47473">
    <property type="entry name" value="EF-hand"/>
    <property type="match status" value="1"/>
</dbReference>
<gene>
    <name evidence="2" type="ORF">CBM2636_MP21661</name>
</gene>
<feature type="signal peptide" evidence="1">
    <location>
        <begin position="1"/>
        <end position="19"/>
    </location>
</feature>
<dbReference type="EMBL" id="LT984814">
    <property type="protein sequence ID" value="SPD68811.1"/>
    <property type="molecule type" value="Genomic_DNA"/>
</dbReference>
<sequence>MKKMIAVLMLCIVSAGAHAQSAEMPAAGAGGARAERALQQLQERFASANTTRDGKLTREQAQAGMPMVASHFDQIDTQRLGYVTLPQIEAFMQQKMMSR</sequence>
<dbReference type="Proteomes" id="UP000254259">
    <property type="component" value="Plasmid CBM2636_mp"/>
</dbReference>